<dbReference type="InterPro" id="IPR001387">
    <property type="entry name" value="Cro/C1-type_HTH"/>
</dbReference>
<dbReference type="Gene3D" id="1.10.260.40">
    <property type="entry name" value="lambda repressor-like DNA-binding domains"/>
    <property type="match status" value="1"/>
</dbReference>
<protein>
    <submittedName>
        <fullName evidence="4">DUF4115 domain-containing protein</fullName>
    </submittedName>
</protein>
<dbReference type="Pfam" id="PF13464">
    <property type="entry name" value="RodZ_C"/>
    <property type="match status" value="1"/>
</dbReference>
<feature type="compositionally biased region" description="Low complexity" evidence="1">
    <location>
        <begin position="211"/>
        <end position="285"/>
    </location>
</feature>
<accession>A0A5C0AUK0</accession>
<dbReference type="KEGG" id="pacr:FXN63_09160"/>
<dbReference type="PANTHER" id="PTHR34475">
    <property type="match status" value="1"/>
</dbReference>
<feature type="domain" description="Cytoskeleton protein RodZ-like C-terminal" evidence="3">
    <location>
        <begin position="305"/>
        <end position="375"/>
    </location>
</feature>
<dbReference type="Proteomes" id="UP000325161">
    <property type="component" value="Chromosome"/>
</dbReference>
<keyword evidence="2" id="KW-0812">Transmembrane</keyword>
<dbReference type="PANTHER" id="PTHR34475:SF1">
    <property type="entry name" value="CYTOSKELETON PROTEIN RODZ"/>
    <property type="match status" value="1"/>
</dbReference>
<feature type="transmembrane region" description="Helical" evidence="2">
    <location>
        <begin position="133"/>
        <end position="153"/>
    </location>
</feature>
<proteinExistence type="predicted"/>
<dbReference type="CDD" id="cd00093">
    <property type="entry name" value="HTH_XRE"/>
    <property type="match status" value="1"/>
</dbReference>
<keyword evidence="2" id="KW-0472">Membrane</keyword>
<dbReference type="OrthoDB" id="8561330at2"/>
<evidence type="ECO:0000259" key="3">
    <source>
        <dbReference type="Pfam" id="PF13464"/>
    </source>
</evidence>
<keyword evidence="5" id="KW-1185">Reference proteome</keyword>
<evidence type="ECO:0000256" key="1">
    <source>
        <dbReference type="SAM" id="MobiDB-lite"/>
    </source>
</evidence>
<evidence type="ECO:0000313" key="5">
    <source>
        <dbReference type="Proteomes" id="UP000325161"/>
    </source>
</evidence>
<gene>
    <name evidence="4" type="ORF">FXN63_09160</name>
</gene>
<dbReference type="InterPro" id="IPR050400">
    <property type="entry name" value="Bact_Cytoskel_RodZ"/>
</dbReference>
<dbReference type="InterPro" id="IPR010982">
    <property type="entry name" value="Lambda_DNA-bd_dom_sf"/>
</dbReference>
<evidence type="ECO:0000313" key="4">
    <source>
        <dbReference type="EMBL" id="QEI05988.1"/>
    </source>
</evidence>
<dbReference type="EMBL" id="CP043046">
    <property type="protein sequence ID" value="QEI05988.1"/>
    <property type="molecule type" value="Genomic_DNA"/>
</dbReference>
<reference evidence="4 5" key="1">
    <citation type="submission" date="2019-08" db="EMBL/GenBank/DDBJ databases">
        <title>Amphibian skin-associated Pigmentiphaga: genome sequence and occurrence across geography and hosts.</title>
        <authorList>
            <person name="Bletz M.C."/>
            <person name="Bunk B."/>
            <person name="Sproeer C."/>
            <person name="Biwer P."/>
            <person name="Reiter S."/>
            <person name="Rabemananjara F.C.E."/>
            <person name="Schulz S."/>
            <person name="Overmann J."/>
            <person name="Vences M."/>
        </authorList>
    </citation>
    <scope>NUCLEOTIDE SEQUENCE [LARGE SCALE GENOMIC DNA]</scope>
    <source>
        <strain evidence="4 5">Mada1488</strain>
    </source>
</reference>
<name>A0A5C0AUK0_9BURK</name>
<dbReference type="Pfam" id="PF13413">
    <property type="entry name" value="HTH_25"/>
    <property type="match status" value="1"/>
</dbReference>
<dbReference type="GO" id="GO:0003677">
    <property type="term" value="F:DNA binding"/>
    <property type="evidence" value="ECO:0007669"/>
    <property type="project" value="InterPro"/>
</dbReference>
<keyword evidence="2" id="KW-1133">Transmembrane helix</keyword>
<dbReference type="InterPro" id="IPR025194">
    <property type="entry name" value="RodZ-like_C"/>
</dbReference>
<sequence>MTYPGDNATAPGAADAFSSVGHALRELRTQRGWSIFDVSARLKFAPRQIEALENEEWSELPRGSSLRGFLRNYARLLEIDPEPLLTAVEGPAHAAAAPRVTDAVASAVAAVSSAVPVSSSRRRSTIGQQRRRGVGVFSIVLVLIAAGAAYAVVQERLPEQWRIARMLRNDNGNAITPPATISGAPGTISSNAPIAAANQPEVRVPHPLEPAPAANGSATPSSSSGTSTTTTTTTVIPPLSPTANTSLTPAAPTPAPGAITPPATTPAPTAALVTPPAATPASPAATAAATAAPRAAAPAGSSPLVLRVVNDSWVELKATNGTLVSKVLPAGSEHSFDVVPPGRLVVGNAGGATVSWQGKPMDVRSAQRDNVARLTLQ</sequence>
<dbReference type="AlphaFoldDB" id="A0A5C0AUK0"/>
<evidence type="ECO:0000256" key="2">
    <source>
        <dbReference type="SAM" id="Phobius"/>
    </source>
</evidence>
<organism evidence="4 5">
    <name type="scientific">Pigmentiphaga aceris</name>
    <dbReference type="NCBI Taxonomy" id="1940612"/>
    <lineage>
        <taxon>Bacteria</taxon>
        <taxon>Pseudomonadati</taxon>
        <taxon>Pseudomonadota</taxon>
        <taxon>Betaproteobacteria</taxon>
        <taxon>Burkholderiales</taxon>
        <taxon>Alcaligenaceae</taxon>
        <taxon>Pigmentiphaga</taxon>
    </lineage>
</organism>
<dbReference type="SUPFAM" id="SSF47413">
    <property type="entry name" value="lambda repressor-like DNA-binding domains"/>
    <property type="match status" value="1"/>
</dbReference>
<feature type="region of interest" description="Disordered" evidence="1">
    <location>
        <begin position="204"/>
        <end position="285"/>
    </location>
</feature>
<dbReference type="RefSeq" id="WP_148814371.1">
    <property type="nucleotide sequence ID" value="NZ_CP043046.1"/>
</dbReference>